<keyword evidence="3" id="KW-1185">Reference proteome</keyword>
<dbReference type="Gene3D" id="2.30.29.30">
    <property type="entry name" value="Pleckstrin-homology domain (PH domain)/Phosphotyrosine-binding domain (PTB)"/>
    <property type="match status" value="1"/>
</dbReference>
<dbReference type="InParanoid" id="H3GMP7"/>
<dbReference type="EnsemblProtists" id="Phyra77795">
    <property type="protein sequence ID" value="Phyra77795"/>
    <property type="gene ID" value="Phyra77795"/>
</dbReference>
<proteinExistence type="predicted"/>
<feature type="compositionally biased region" description="Polar residues" evidence="1">
    <location>
        <begin position="34"/>
        <end position="48"/>
    </location>
</feature>
<protein>
    <submittedName>
        <fullName evidence="2">Uncharacterized protein</fullName>
    </submittedName>
</protein>
<dbReference type="InterPro" id="IPR011993">
    <property type="entry name" value="PH-like_dom_sf"/>
</dbReference>
<feature type="region of interest" description="Disordered" evidence="1">
    <location>
        <begin position="1"/>
        <end position="93"/>
    </location>
</feature>
<sequence>MVAVAVDELEVKPPPPPQTEEGGARAPGELKVGSPSSRHLTRPSSRSSIFMAPPSPPSMLKVRQGSTRFASDAGSLRADSIGRRTSPASSGAVETKEDFVRAASRRQSIAVRAERRVTLAQEDVSYENLGDDEIRMYEYLEFVRELLDGLAIKKVCQKSGRVVSRTLYITPDMTTVFWNPAGTFKRLRNKSSIQTYDIEQVLKGIHGSANATARSTLERDTLCVSIQCSDGKWLVLEAKTEAARQRLFIGFYRLAQEKLEQEATAPVESAIPEDRDAEDAEALMEEQEHQVQLSALTREQQQQQQALPTEVTVERVEKLRPLDEEEVVVGAEHLDYEEKAPPPLLDESFLLRHEILSTAASSREESNDGDRQQDEDGQRDEREQGEHDRNEEEGLQGPQSGGNRAVEEERMKEHQLQEGEEHKAIEEENMAEEFPFQEQDEEAREGGAPGEANSNPDDDPEMSRE</sequence>
<feature type="compositionally biased region" description="Acidic residues" evidence="1">
    <location>
        <begin position="456"/>
        <end position="465"/>
    </location>
</feature>
<reference evidence="2" key="2">
    <citation type="submission" date="2015-06" db="UniProtKB">
        <authorList>
            <consortium name="EnsemblProtists"/>
        </authorList>
    </citation>
    <scope>IDENTIFICATION</scope>
    <source>
        <strain evidence="2">Pr102</strain>
    </source>
</reference>
<organism evidence="2 3">
    <name type="scientific">Phytophthora ramorum</name>
    <name type="common">Sudden oak death agent</name>
    <dbReference type="NCBI Taxonomy" id="164328"/>
    <lineage>
        <taxon>Eukaryota</taxon>
        <taxon>Sar</taxon>
        <taxon>Stramenopiles</taxon>
        <taxon>Oomycota</taxon>
        <taxon>Peronosporomycetes</taxon>
        <taxon>Peronosporales</taxon>
        <taxon>Peronosporaceae</taxon>
        <taxon>Phytophthora</taxon>
    </lineage>
</organism>
<evidence type="ECO:0000313" key="3">
    <source>
        <dbReference type="Proteomes" id="UP000005238"/>
    </source>
</evidence>
<dbReference type="Proteomes" id="UP000005238">
    <property type="component" value="Unassembled WGS sequence"/>
</dbReference>
<reference evidence="3" key="1">
    <citation type="journal article" date="2006" name="Science">
        <title>Phytophthora genome sequences uncover evolutionary origins and mechanisms of pathogenesis.</title>
        <authorList>
            <person name="Tyler B.M."/>
            <person name="Tripathy S."/>
            <person name="Zhang X."/>
            <person name="Dehal P."/>
            <person name="Jiang R.H."/>
            <person name="Aerts A."/>
            <person name="Arredondo F.D."/>
            <person name="Baxter L."/>
            <person name="Bensasson D."/>
            <person name="Beynon J.L."/>
            <person name="Chapman J."/>
            <person name="Damasceno C.M."/>
            <person name="Dorrance A.E."/>
            <person name="Dou D."/>
            <person name="Dickerman A.W."/>
            <person name="Dubchak I.L."/>
            <person name="Garbelotto M."/>
            <person name="Gijzen M."/>
            <person name="Gordon S.G."/>
            <person name="Govers F."/>
            <person name="Grunwald N.J."/>
            <person name="Huang W."/>
            <person name="Ivors K.L."/>
            <person name="Jones R.W."/>
            <person name="Kamoun S."/>
            <person name="Krampis K."/>
            <person name="Lamour K.H."/>
            <person name="Lee M.K."/>
            <person name="McDonald W.H."/>
            <person name="Medina M."/>
            <person name="Meijer H.J."/>
            <person name="Nordberg E.K."/>
            <person name="Maclean D.J."/>
            <person name="Ospina-Giraldo M.D."/>
            <person name="Morris P.F."/>
            <person name="Phuntumart V."/>
            <person name="Putnam N.H."/>
            <person name="Rash S."/>
            <person name="Rose J.K."/>
            <person name="Sakihama Y."/>
            <person name="Salamov A.A."/>
            <person name="Savidor A."/>
            <person name="Scheuring C.F."/>
            <person name="Smith B.M."/>
            <person name="Sobral B.W."/>
            <person name="Terry A."/>
            <person name="Torto-Alalibo T.A."/>
            <person name="Win J."/>
            <person name="Xu Z."/>
            <person name="Zhang H."/>
            <person name="Grigoriev I.V."/>
            <person name="Rokhsar D.S."/>
            <person name="Boore J.L."/>
        </authorList>
    </citation>
    <scope>NUCLEOTIDE SEQUENCE [LARGE SCALE GENOMIC DNA]</scope>
    <source>
        <strain evidence="3">Pr102</strain>
    </source>
</reference>
<dbReference type="AlphaFoldDB" id="H3GMP7"/>
<accession>H3GMP7</accession>
<evidence type="ECO:0000256" key="1">
    <source>
        <dbReference type="SAM" id="MobiDB-lite"/>
    </source>
</evidence>
<dbReference type="VEuPathDB" id="FungiDB:KRP23_8134"/>
<dbReference type="VEuPathDB" id="FungiDB:KRP22_12694"/>
<feature type="compositionally biased region" description="Basic and acidic residues" evidence="1">
    <location>
        <begin position="405"/>
        <end position="426"/>
    </location>
</feature>
<dbReference type="eggNOG" id="ENOG502SBXB">
    <property type="taxonomic scope" value="Eukaryota"/>
</dbReference>
<dbReference type="HOGENOM" id="CLU_040490_0_0_1"/>
<feature type="compositionally biased region" description="Basic and acidic residues" evidence="1">
    <location>
        <begin position="362"/>
        <end position="392"/>
    </location>
</feature>
<feature type="region of interest" description="Disordered" evidence="1">
    <location>
        <begin position="359"/>
        <end position="465"/>
    </location>
</feature>
<name>H3GMP7_PHYRM</name>
<evidence type="ECO:0000313" key="2">
    <source>
        <dbReference type="EnsemblProtists" id="Phyra77795"/>
    </source>
</evidence>
<dbReference type="EMBL" id="DS566023">
    <property type="status" value="NOT_ANNOTATED_CDS"/>
    <property type="molecule type" value="Genomic_DNA"/>
</dbReference>